<comment type="caution">
    <text evidence="1">The sequence shown here is derived from an EMBL/GenBank/DDBJ whole genome shotgun (WGS) entry which is preliminary data.</text>
</comment>
<dbReference type="PROSITE" id="PS51257">
    <property type="entry name" value="PROKAR_LIPOPROTEIN"/>
    <property type="match status" value="1"/>
</dbReference>
<dbReference type="EMBL" id="RXOF01000009">
    <property type="protein sequence ID" value="RTQ48541.1"/>
    <property type="molecule type" value="Genomic_DNA"/>
</dbReference>
<sequence>MRFPIRPRQGLSALGLLALAGCYTDYTSPVGAPEPPPVGRYVDQLKPYAKGPYNRRTAFYLDLTRPSGQPRFFVLDLKRRRILDQGLCCSGRTDEQGRVIYSNVVDSHCSSRGLVKVSYAYTGTFGRAYKLVGLQPSNSRIFERNIVLHGHGCVPAEPQLGPICRSQGCPTVNPAFLKVLGRYIARSPQPLLLYIK</sequence>
<protein>
    <recommendedName>
        <fullName evidence="3">Murein L,D-transpeptidase catalytic domain family protein</fullName>
    </recommendedName>
</protein>
<evidence type="ECO:0008006" key="3">
    <source>
        <dbReference type="Google" id="ProtNLM"/>
    </source>
</evidence>
<dbReference type="InterPro" id="IPR032676">
    <property type="entry name" value="YkuD_2"/>
</dbReference>
<name>A0A431U0S8_9BACT</name>
<keyword evidence="2" id="KW-1185">Reference proteome</keyword>
<gene>
    <name evidence="1" type="ORF">EJV47_16345</name>
</gene>
<dbReference type="Pfam" id="PF13645">
    <property type="entry name" value="YkuD_2"/>
    <property type="match status" value="1"/>
</dbReference>
<dbReference type="PANTHER" id="PTHR38477">
    <property type="entry name" value="HYPOTHETICAL EXPORTED PROTEIN"/>
    <property type="match status" value="1"/>
</dbReference>
<dbReference type="PANTHER" id="PTHR38477:SF1">
    <property type="entry name" value="MUREIN L,D-TRANSPEPTIDASE CATALYTIC DOMAIN FAMILY PROTEIN"/>
    <property type="match status" value="1"/>
</dbReference>
<evidence type="ECO:0000313" key="2">
    <source>
        <dbReference type="Proteomes" id="UP000282184"/>
    </source>
</evidence>
<dbReference type="OrthoDB" id="1247236at2"/>
<dbReference type="RefSeq" id="WP_126694246.1">
    <property type="nucleotide sequence ID" value="NZ_RXOF01000009.1"/>
</dbReference>
<dbReference type="Proteomes" id="UP000282184">
    <property type="component" value="Unassembled WGS sequence"/>
</dbReference>
<evidence type="ECO:0000313" key="1">
    <source>
        <dbReference type="EMBL" id="RTQ48541.1"/>
    </source>
</evidence>
<accession>A0A431U0S8</accession>
<dbReference type="AlphaFoldDB" id="A0A431U0S8"/>
<reference evidence="1 2" key="1">
    <citation type="submission" date="2018-12" db="EMBL/GenBank/DDBJ databases">
        <title>Hymenobacter gummosus sp. nov., isolated from a spring.</title>
        <authorList>
            <person name="Nie L."/>
        </authorList>
    </citation>
    <scope>NUCLEOTIDE SEQUENCE [LARGE SCALE GENOMIC DNA]</scope>
    <source>
        <strain evidence="1 2">KCTC 52166</strain>
    </source>
</reference>
<organism evidence="1 2">
    <name type="scientific">Hymenobacter gummosus</name>
    <dbReference type="NCBI Taxonomy" id="1776032"/>
    <lineage>
        <taxon>Bacteria</taxon>
        <taxon>Pseudomonadati</taxon>
        <taxon>Bacteroidota</taxon>
        <taxon>Cytophagia</taxon>
        <taxon>Cytophagales</taxon>
        <taxon>Hymenobacteraceae</taxon>
        <taxon>Hymenobacter</taxon>
    </lineage>
</organism>
<proteinExistence type="predicted"/>